<reference evidence="2" key="1">
    <citation type="submission" date="2021-02" db="EMBL/GenBank/DDBJ databases">
        <authorList>
            <person name="Nowell W R."/>
        </authorList>
    </citation>
    <scope>NUCLEOTIDE SEQUENCE</scope>
</reference>
<feature type="transmembrane region" description="Helical" evidence="1">
    <location>
        <begin position="12"/>
        <end position="30"/>
    </location>
</feature>
<name>A0A813ZQJ6_9BILA</name>
<dbReference type="AlphaFoldDB" id="A0A813ZQJ6"/>
<sequence>MSKNYFTQPFGIIHTIRFICLILLLIFAEIKLTSCNSYLNEFLGFNHQSILFYYILIWISFSFEIYFFINRLFGSKYPQAKKSILILYILLSIAFLLASCFTLYAIINSSHGHVITQHDFSTSLEKIIPITHDCNLLRLIGILFGFIISILYFIAIILIYRLKD</sequence>
<feature type="transmembrane region" description="Helical" evidence="1">
    <location>
        <begin position="85"/>
        <end position="107"/>
    </location>
</feature>
<protein>
    <submittedName>
        <fullName evidence="2">Uncharacterized protein</fullName>
    </submittedName>
</protein>
<comment type="caution">
    <text evidence="2">The sequence shown here is derived from an EMBL/GenBank/DDBJ whole genome shotgun (WGS) entry which is preliminary data.</text>
</comment>
<dbReference type="EMBL" id="CAJNOE010000095">
    <property type="protein sequence ID" value="CAF0902928.1"/>
    <property type="molecule type" value="Genomic_DNA"/>
</dbReference>
<organism evidence="2 3">
    <name type="scientific">Adineta steineri</name>
    <dbReference type="NCBI Taxonomy" id="433720"/>
    <lineage>
        <taxon>Eukaryota</taxon>
        <taxon>Metazoa</taxon>
        <taxon>Spiralia</taxon>
        <taxon>Gnathifera</taxon>
        <taxon>Rotifera</taxon>
        <taxon>Eurotatoria</taxon>
        <taxon>Bdelloidea</taxon>
        <taxon>Adinetida</taxon>
        <taxon>Adinetidae</taxon>
        <taxon>Adineta</taxon>
    </lineage>
</organism>
<evidence type="ECO:0000313" key="3">
    <source>
        <dbReference type="Proteomes" id="UP000663860"/>
    </source>
</evidence>
<evidence type="ECO:0000256" key="1">
    <source>
        <dbReference type="SAM" id="Phobius"/>
    </source>
</evidence>
<dbReference type="Proteomes" id="UP000663860">
    <property type="component" value="Unassembled WGS sequence"/>
</dbReference>
<feature type="transmembrane region" description="Helical" evidence="1">
    <location>
        <begin position="139"/>
        <end position="160"/>
    </location>
</feature>
<keyword evidence="1" id="KW-0472">Membrane</keyword>
<keyword evidence="1" id="KW-1133">Transmembrane helix</keyword>
<gene>
    <name evidence="2" type="ORF">IZO911_LOCUS12353</name>
</gene>
<accession>A0A813ZQJ6</accession>
<feature type="transmembrane region" description="Helical" evidence="1">
    <location>
        <begin position="50"/>
        <end position="73"/>
    </location>
</feature>
<evidence type="ECO:0000313" key="2">
    <source>
        <dbReference type="EMBL" id="CAF0902928.1"/>
    </source>
</evidence>
<keyword evidence="1" id="KW-0812">Transmembrane</keyword>
<proteinExistence type="predicted"/>